<dbReference type="HOGENOM" id="CLU_2499893_0_0_1"/>
<evidence type="ECO:0000313" key="2">
    <source>
        <dbReference type="Proteomes" id="UP000008068"/>
    </source>
</evidence>
<organism evidence="2">
    <name type="scientific">Caenorhabditis brenneri</name>
    <name type="common">Nematode worm</name>
    <dbReference type="NCBI Taxonomy" id="135651"/>
    <lineage>
        <taxon>Eukaryota</taxon>
        <taxon>Metazoa</taxon>
        <taxon>Ecdysozoa</taxon>
        <taxon>Nematoda</taxon>
        <taxon>Chromadorea</taxon>
        <taxon>Rhabditida</taxon>
        <taxon>Rhabditina</taxon>
        <taxon>Rhabditomorpha</taxon>
        <taxon>Rhabditoidea</taxon>
        <taxon>Rhabditidae</taxon>
        <taxon>Peloderinae</taxon>
        <taxon>Caenorhabditis</taxon>
    </lineage>
</organism>
<reference evidence="2" key="1">
    <citation type="submission" date="2011-07" db="EMBL/GenBank/DDBJ databases">
        <authorList>
            <consortium name="Caenorhabditis brenneri Sequencing and Analysis Consortium"/>
            <person name="Wilson R.K."/>
        </authorList>
    </citation>
    <scope>NUCLEOTIDE SEQUENCE [LARGE SCALE GENOMIC DNA]</scope>
    <source>
        <strain evidence="2">PB2801</strain>
    </source>
</reference>
<dbReference type="InParanoid" id="G0MH77"/>
<evidence type="ECO:0000313" key="1">
    <source>
        <dbReference type="EMBL" id="EGT57974.1"/>
    </source>
</evidence>
<sequence length="88" mass="10491">MPGLPDRLNLNPEDMRSYTGLLNLAISPRQGLASQGYYWIRDDALISRMKRNLQMIILIGRRNYNRDDQMLLTQYLDKWHSIYEFLTQ</sequence>
<gene>
    <name evidence="1" type="ORF">CAEBREN_01692</name>
</gene>
<dbReference type="AlphaFoldDB" id="G0MH77"/>
<dbReference type="Proteomes" id="UP000008068">
    <property type="component" value="Unassembled WGS sequence"/>
</dbReference>
<name>G0MH77_CAEBE</name>
<accession>G0MH77</accession>
<protein>
    <submittedName>
        <fullName evidence="1">Uncharacterized protein</fullName>
    </submittedName>
</protein>
<proteinExistence type="predicted"/>
<keyword evidence="2" id="KW-1185">Reference proteome</keyword>
<dbReference type="EMBL" id="GL379794">
    <property type="protein sequence ID" value="EGT57974.1"/>
    <property type="molecule type" value="Genomic_DNA"/>
</dbReference>